<dbReference type="InterPro" id="IPR015500">
    <property type="entry name" value="Peptidase_S8_subtilisin-rel"/>
</dbReference>
<sequence length="683" mass="73450">MDTSTPPVDAKPVTVNGQTFDPQDEYALDAARTNYITITAYSVLSIEQEDAVERCGARVMENLGLLVYLCYFEPTDLSALRALPFLRQVDVYRNKFKIPKAFEDSAEPAAFNISASALSDALDESLPEDICCVDVMVHEEAIQEMESIADAISTRTSIARGDMMVEQRKIRMDVSRALLPTIASDDRVRIIEEVVSCVLHDDAARAIVDADIQIEGISFRGNGQRIAVADTGLDNGDPKKCHPAFTGRVAGLIPIGRADQTNDPHGHGTHVCGVIVGQSFDTPKGNIGGIAPEAELVVQSLVQTSKALAIPATMDTLLVQPYETYKCRIFSNSWGEEWKKETAQLGYTGAAEEIDRFVWEHPDALVCFSAGNDGGPDRANGQPAIGGRAAARNCLTVGACGSTRIHGPGPNAKKQNFGSDEVLVTSNRGPTAERLIKPDVVAPGFLVYSAQSTAGPQYRDRINSTTNPGVAWMPLSGTSQATPMVAGCAAVLREILQLRGLKNPPSALLRCLIINGANKLPGIPCEAQGFGRVNLKASAAMIESRIIAKPVSGQTYPLLRGGGCLDGPPLRQSEIFECTLVPGDELLTSEMIRFKITLVWHDCKGSKVQNNLNLTIKIDDCVSYGNGASSEKPDVINNVEQIISKYSGGSIHVKVYAQNNLPQTAQPFALSWSLIRDAGESNP</sequence>
<dbReference type="AlphaFoldDB" id="A0A8K0T280"/>
<protein>
    <submittedName>
        <fullName evidence="7">Peptidase S8/S53 domain-containing protein</fullName>
    </submittedName>
</protein>
<dbReference type="PROSITE" id="PS00138">
    <property type="entry name" value="SUBTILASE_SER"/>
    <property type="match status" value="1"/>
</dbReference>
<comment type="caution">
    <text evidence="7">The sequence shown here is derived from an EMBL/GenBank/DDBJ whole genome shotgun (WGS) entry which is preliminary data.</text>
</comment>
<dbReference type="InterPro" id="IPR008979">
    <property type="entry name" value="Galactose-bd-like_sf"/>
</dbReference>
<dbReference type="PROSITE" id="PS00137">
    <property type="entry name" value="SUBTILASE_HIS"/>
    <property type="match status" value="1"/>
</dbReference>
<proteinExistence type="inferred from homology"/>
<keyword evidence="8" id="KW-1185">Reference proteome</keyword>
<dbReference type="Gene3D" id="2.60.120.380">
    <property type="match status" value="1"/>
</dbReference>
<evidence type="ECO:0000256" key="3">
    <source>
        <dbReference type="ARBA" id="ARBA00022801"/>
    </source>
</evidence>
<dbReference type="Gene3D" id="3.40.50.200">
    <property type="entry name" value="Peptidase S8/S53 domain"/>
    <property type="match status" value="1"/>
</dbReference>
<reference evidence="7" key="1">
    <citation type="journal article" date="2021" name="Nat. Commun.">
        <title>Genetic determinants of endophytism in the Arabidopsis root mycobiome.</title>
        <authorList>
            <person name="Mesny F."/>
            <person name="Miyauchi S."/>
            <person name="Thiergart T."/>
            <person name="Pickel B."/>
            <person name="Atanasova L."/>
            <person name="Karlsson M."/>
            <person name="Huettel B."/>
            <person name="Barry K.W."/>
            <person name="Haridas S."/>
            <person name="Chen C."/>
            <person name="Bauer D."/>
            <person name="Andreopoulos W."/>
            <person name="Pangilinan J."/>
            <person name="LaButti K."/>
            <person name="Riley R."/>
            <person name="Lipzen A."/>
            <person name="Clum A."/>
            <person name="Drula E."/>
            <person name="Henrissat B."/>
            <person name="Kohler A."/>
            <person name="Grigoriev I.V."/>
            <person name="Martin F.M."/>
            <person name="Hacquard S."/>
        </authorList>
    </citation>
    <scope>NUCLEOTIDE SEQUENCE</scope>
    <source>
        <strain evidence="7">MPI-CAGE-CH-0235</strain>
    </source>
</reference>
<dbReference type="Proteomes" id="UP000813444">
    <property type="component" value="Unassembled WGS sequence"/>
</dbReference>
<dbReference type="PROSITE" id="PS51892">
    <property type="entry name" value="SUBTILASE"/>
    <property type="match status" value="1"/>
</dbReference>
<dbReference type="GO" id="GO:0004252">
    <property type="term" value="F:serine-type endopeptidase activity"/>
    <property type="evidence" value="ECO:0007669"/>
    <property type="project" value="UniProtKB-UniRule"/>
</dbReference>
<dbReference type="SUPFAM" id="SSF52743">
    <property type="entry name" value="Subtilisin-like"/>
    <property type="match status" value="1"/>
</dbReference>
<accession>A0A8K0T280</accession>
<comment type="similarity">
    <text evidence="1 5">Belongs to the peptidase S8 family.</text>
</comment>
<evidence type="ECO:0000256" key="4">
    <source>
        <dbReference type="ARBA" id="ARBA00022825"/>
    </source>
</evidence>
<dbReference type="InterPro" id="IPR051048">
    <property type="entry name" value="Peptidase_S8/S53_subtilisin"/>
</dbReference>
<evidence type="ECO:0000256" key="2">
    <source>
        <dbReference type="ARBA" id="ARBA00022670"/>
    </source>
</evidence>
<name>A0A8K0T280_9HYPO</name>
<organism evidence="7 8">
    <name type="scientific">Stachybotrys elegans</name>
    <dbReference type="NCBI Taxonomy" id="80388"/>
    <lineage>
        <taxon>Eukaryota</taxon>
        <taxon>Fungi</taxon>
        <taxon>Dikarya</taxon>
        <taxon>Ascomycota</taxon>
        <taxon>Pezizomycotina</taxon>
        <taxon>Sordariomycetes</taxon>
        <taxon>Hypocreomycetidae</taxon>
        <taxon>Hypocreales</taxon>
        <taxon>Stachybotryaceae</taxon>
        <taxon>Stachybotrys</taxon>
    </lineage>
</organism>
<dbReference type="InterPro" id="IPR000209">
    <property type="entry name" value="Peptidase_S8/S53_dom"/>
</dbReference>
<evidence type="ECO:0000256" key="1">
    <source>
        <dbReference type="ARBA" id="ARBA00011073"/>
    </source>
</evidence>
<dbReference type="CDD" id="cd04842">
    <property type="entry name" value="Peptidases_S8_Kp43_protease"/>
    <property type="match status" value="1"/>
</dbReference>
<dbReference type="EMBL" id="JAGPNK010000003">
    <property type="protein sequence ID" value="KAH7324776.1"/>
    <property type="molecule type" value="Genomic_DNA"/>
</dbReference>
<evidence type="ECO:0000256" key="5">
    <source>
        <dbReference type="PROSITE-ProRule" id="PRU01240"/>
    </source>
</evidence>
<dbReference type="PRINTS" id="PR00723">
    <property type="entry name" value="SUBTILISIN"/>
</dbReference>
<keyword evidence="3 5" id="KW-0378">Hydrolase</keyword>
<dbReference type="SUPFAM" id="SSF49785">
    <property type="entry name" value="Galactose-binding domain-like"/>
    <property type="match status" value="1"/>
</dbReference>
<dbReference type="GO" id="GO:0006508">
    <property type="term" value="P:proteolysis"/>
    <property type="evidence" value="ECO:0007669"/>
    <property type="project" value="UniProtKB-KW"/>
</dbReference>
<dbReference type="InterPro" id="IPR036852">
    <property type="entry name" value="Peptidase_S8/S53_dom_sf"/>
</dbReference>
<dbReference type="OrthoDB" id="10256524at2759"/>
<feature type="active site" description="Charge relay system" evidence="5">
    <location>
        <position position="267"/>
    </location>
</feature>
<dbReference type="PANTHER" id="PTHR43399:SF4">
    <property type="entry name" value="CELL WALL-ASSOCIATED PROTEASE"/>
    <property type="match status" value="1"/>
</dbReference>
<evidence type="ECO:0000259" key="6">
    <source>
        <dbReference type="Pfam" id="PF00082"/>
    </source>
</evidence>
<dbReference type="InterPro" id="IPR034058">
    <property type="entry name" value="TagA/B/C/D_pept_dom"/>
</dbReference>
<feature type="domain" description="Peptidase S8/S53" evidence="6">
    <location>
        <begin position="221"/>
        <end position="531"/>
    </location>
</feature>
<evidence type="ECO:0000313" key="8">
    <source>
        <dbReference type="Proteomes" id="UP000813444"/>
    </source>
</evidence>
<dbReference type="InterPro" id="IPR023828">
    <property type="entry name" value="Peptidase_S8_Ser-AS"/>
</dbReference>
<keyword evidence="4 5" id="KW-0720">Serine protease</keyword>
<evidence type="ECO:0000313" key="7">
    <source>
        <dbReference type="EMBL" id="KAH7324776.1"/>
    </source>
</evidence>
<dbReference type="InterPro" id="IPR022398">
    <property type="entry name" value="Peptidase_S8_His-AS"/>
</dbReference>
<keyword evidence="2 5" id="KW-0645">Protease</keyword>
<feature type="active site" description="Charge relay system" evidence="5">
    <location>
        <position position="479"/>
    </location>
</feature>
<dbReference type="Pfam" id="PF00082">
    <property type="entry name" value="Peptidase_S8"/>
    <property type="match status" value="1"/>
</dbReference>
<dbReference type="PANTHER" id="PTHR43399">
    <property type="entry name" value="SUBTILISIN-RELATED"/>
    <property type="match status" value="1"/>
</dbReference>
<feature type="active site" description="Charge relay system" evidence="5">
    <location>
        <position position="230"/>
    </location>
</feature>
<gene>
    <name evidence="7" type="ORF">B0I35DRAFT_349038</name>
</gene>